<protein>
    <recommendedName>
        <fullName evidence="8">Ferredoxin-2, mitochondrial</fullName>
    </recommendedName>
    <alternativeName>
        <fullName evidence="6">Adrenodoxin-like protein</fullName>
    </alternativeName>
    <alternativeName>
        <fullName evidence="9">Ferredoxin-1-like protein</fullName>
    </alternativeName>
</protein>
<evidence type="ECO:0000256" key="11">
    <source>
        <dbReference type="SAM" id="MobiDB-lite"/>
    </source>
</evidence>
<evidence type="ECO:0000256" key="3">
    <source>
        <dbReference type="ARBA" id="ARBA00022723"/>
    </source>
</evidence>
<evidence type="ECO:0000256" key="4">
    <source>
        <dbReference type="ARBA" id="ARBA00023004"/>
    </source>
</evidence>
<comment type="cofactor">
    <cofactor evidence="7">
        <name>[2Fe-2S] cluster</name>
        <dbReference type="ChEBI" id="CHEBI:190135"/>
    </cofactor>
</comment>
<dbReference type="CDD" id="cd00207">
    <property type="entry name" value="fer2"/>
    <property type="match status" value="1"/>
</dbReference>
<dbReference type="SUPFAM" id="SSF54292">
    <property type="entry name" value="2Fe-2S ferredoxin-like"/>
    <property type="match status" value="1"/>
</dbReference>
<proteinExistence type="inferred from homology"/>
<keyword evidence="2" id="KW-0001">2Fe-2S</keyword>
<dbReference type="InterPro" id="IPR001041">
    <property type="entry name" value="2Fe-2S_ferredoxin-type"/>
</dbReference>
<dbReference type="InterPro" id="IPR012675">
    <property type="entry name" value="Beta-grasp_dom_sf"/>
</dbReference>
<comment type="function">
    <text evidence="10">Electron donor, of the core iron-sulfur cluster (ISC) assembly complex, that acts to reduce the persulfide into sulfide during [2Fe-2S] clusters assembly on the scaffolding protein ISCU. The core iron-sulfur cluster (ISC) assembly complex is involved in the de novo synthesis of a [2Fe-2S] cluster, the first step of the mitochondrial iron-sulfur protein biogenesis. This process is initiated by the cysteine desulfurase complex (NFS1:LYRM4:NDUFAB1) that produces persulfide which is delivered on the scaffold protein ISCU in a FXN-dependent manner. Then this complex is stabilized by FDX2 which provides reducing equivalents to accomplish the [2Fe-2S] cluster assembly. Finally, the [2Fe-2S] cluster is transferred from ISCU to chaperone proteins, including HSCB, HSPA9 and GLRX5. Essential for coenzyme Q biosynthesis: together with FDXR, transfers the electrons required for the hydroxylation reaction performed by COQ6.</text>
</comment>
<evidence type="ECO:0000256" key="8">
    <source>
        <dbReference type="ARBA" id="ARBA00040942"/>
    </source>
</evidence>
<sequence>MCLGGMSGIALQVLAHPSLRTALPVWQPPLDAPPCRAATPKKKKKGASIRVITGQWLLNAPRRMLSPWSRDACHGRLRGLGRCECWVPAAGCQGCLVEPSWRLLGVRGGGGASDSQEIPGDRLAPGGGGRSRRPRAARGRGERGVRRPVRPTDSGACEASLACSTCHVYVSEDHLDLLPPPDEREDDMLDMAPLLQENSRLGCQIVLTPELEGAEFTLPKITRNFYVDGHVPKPH</sequence>
<evidence type="ECO:0000256" key="9">
    <source>
        <dbReference type="ARBA" id="ARBA00041497"/>
    </source>
</evidence>
<dbReference type="GeneID" id="109561586"/>
<evidence type="ECO:0000256" key="1">
    <source>
        <dbReference type="ARBA" id="ARBA00010914"/>
    </source>
</evidence>
<dbReference type="PANTHER" id="PTHR23426">
    <property type="entry name" value="FERREDOXIN/ADRENODOXIN"/>
    <property type="match status" value="1"/>
</dbReference>
<keyword evidence="3" id="KW-0479">Metal-binding</keyword>
<dbReference type="PANTHER" id="PTHR23426:SF65">
    <property type="entry name" value="FERREDOXIN-2, MITOCHONDRIAL"/>
    <property type="match status" value="1"/>
</dbReference>
<name>A0ABM4SM82_BOSIN</name>
<dbReference type="InterPro" id="IPR001055">
    <property type="entry name" value="Adrenodoxin-like"/>
</dbReference>
<dbReference type="InterPro" id="IPR018298">
    <property type="entry name" value="Adrenodoxin_Fe-S_BS"/>
</dbReference>
<evidence type="ECO:0000256" key="7">
    <source>
        <dbReference type="ARBA" id="ARBA00034078"/>
    </source>
</evidence>
<keyword evidence="12" id="KW-1185">Reference proteome</keyword>
<dbReference type="InterPro" id="IPR036010">
    <property type="entry name" value="2Fe-2S_ferredoxin-like_sf"/>
</dbReference>
<gene>
    <name evidence="13" type="primary">FDX2</name>
</gene>
<dbReference type="RefSeq" id="XP_070648906.1">
    <property type="nucleotide sequence ID" value="XM_070792805.1"/>
</dbReference>
<feature type="region of interest" description="Disordered" evidence="11">
    <location>
        <begin position="108"/>
        <end position="153"/>
    </location>
</feature>
<keyword evidence="5" id="KW-0411">Iron-sulfur</keyword>
<organism evidence="12 13">
    <name type="scientific">Bos indicus</name>
    <name type="common">Zebu</name>
    <dbReference type="NCBI Taxonomy" id="9915"/>
    <lineage>
        <taxon>Eukaryota</taxon>
        <taxon>Metazoa</taxon>
        <taxon>Chordata</taxon>
        <taxon>Craniata</taxon>
        <taxon>Vertebrata</taxon>
        <taxon>Euteleostomi</taxon>
        <taxon>Mammalia</taxon>
        <taxon>Eutheria</taxon>
        <taxon>Laurasiatheria</taxon>
        <taxon>Artiodactyla</taxon>
        <taxon>Ruminantia</taxon>
        <taxon>Pecora</taxon>
        <taxon>Bovidae</taxon>
        <taxon>Bovinae</taxon>
        <taxon>Bos</taxon>
    </lineage>
</organism>
<reference evidence="13" key="1">
    <citation type="submission" date="2025-08" db="UniProtKB">
        <authorList>
            <consortium name="RefSeq"/>
        </authorList>
    </citation>
    <scope>IDENTIFICATION</scope>
    <source>
        <tissue evidence="13">Blood</tissue>
    </source>
</reference>
<evidence type="ECO:0000256" key="5">
    <source>
        <dbReference type="ARBA" id="ARBA00023014"/>
    </source>
</evidence>
<evidence type="ECO:0000256" key="2">
    <source>
        <dbReference type="ARBA" id="ARBA00022714"/>
    </source>
</evidence>
<dbReference type="Gene3D" id="3.10.20.30">
    <property type="match status" value="1"/>
</dbReference>
<evidence type="ECO:0000313" key="12">
    <source>
        <dbReference type="Proteomes" id="UP001652663"/>
    </source>
</evidence>
<keyword evidence="4" id="KW-0408">Iron</keyword>
<accession>A0ABM4SM82</accession>
<evidence type="ECO:0000313" key="13">
    <source>
        <dbReference type="RefSeq" id="XP_070648906.1"/>
    </source>
</evidence>
<dbReference type="PRINTS" id="PR00355">
    <property type="entry name" value="ADRENODOXIN"/>
</dbReference>
<dbReference type="PROSITE" id="PS00814">
    <property type="entry name" value="ADX"/>
    <property type="match status" value="1"/>
</dbReference>
<evidence type="ECO:0000256" key="10">
    <source>
        <dbReference type="ARBA" id="ARBA00058507"/>
    </source>
</evidence>
<evidence type="ECO:0000256" key="6">
    <source>
        <dbReference type="ARBA" id="ARBA00032838"/>
    </source>
</evidence>
<dbReference type="Proteomes" id="UP001652663">
    <property type="component" value="Chromosome 7"/>
</dbReference>
<comment type="similarity">
    <text evidence="1">Belongs to the adrenodoxin/putidaredoxin family.</text>
</comment>